<protein>
    <recommendedName>
        <fullName evidence="3">STAS/SEC14 domain-containing protein</fullName>
    </recommendedName>
</protein>
<proteinExistence type="predicted"/>
<evidence type="ECO:0008006" key="3">
    <source>
        <dbReference type="Google" id="ProtNLM"/>
    </source>
</evidence>
<name>A0A5R8WHK5_9BACT</name>
<organism evidence="1 2">
    <name type="scientific">Hymenobacter jeollabukensis</name>
    <dbReference type="NCBI Taxonomy" id="2025313"/>
    <lineage>
        <taxon>Bacteria</taxon>
        <taxon>Pseudomonadati</taxon>
        <taxon>Bacteroidota</taxon>
        <taxon>Cytophagia</taxon>
        <taxon>Cytophagales</taxon>
        <taxon>Hymenobacteraceae</taxon>
        <taxon>Hymenobacter</taxon>
    </lineage>
</organism>
<evidence type="ECO:0000313" key="2">
    <source>
        <dbReference type="Proteomes" id="UP000305517"/>
    </source>
</evidence>
<comment type="caution">
    <text evidence="1">The sequence shown here is derived from an EMBL/GenBank/DDBJ whole genome shotgun (WGS) entry which is preliminary data.</text>
</comment>
<dbReference type="OrthoDB" id="884362at2"/>
<dbReference type="RefSeq" id="WP_138082379.1">
    <property type="nucleotide sequence ID" value="NZ_VAJM01000020.1"/>
</dbReference>
<evidence type="ECO:0000313" key="1">
    <source>
        <dbReference type="EMBL" id="TLM87938.1"/>
    </source>
</evidence>
<keyword evidence="2" id="KW-1185">Reference proteome</keyword>
<accession>A0A5R8WHK5</accession>
<reference evidence="1 2" key="1">
    <citation type="submission" date="2019-05" db="EMBL/GenBank/DDBJ databases">
        <title>Hymenobacter edaphi sp. nov., isolated from abandoned arsenic-contaminated farmland soil.</title>
        <authorList>
            <person name="Nie L."/>
        </authorList>
    </citation>
    <scope>NUCLEOTIDE SEQUENCE [LARGE SCALE GENOMIC DNA]</scope>
    <source>
        <strain evidence="1 2">1-3-3-8</strain>
    </source>
</reference>
<dbReference type="Proteomes" id="UP000305517">
    <property type="component" value="Unassembled WGS sequence"/>
</dbReference>
<gene>
    <name evidence="1" type="ORF">FDY95_25175</name>
</gene>
<dbReference type="EMBL" id="VAJM01000020">
    <property type="protein sequence ID" value="TLM87938.1"/>
    <property type="molecule type" value="Genomic_DNA"/>
</dbReference>
<sequence>MAAPDFLQIDYRPDLDLLVGRWLRAVGEGELYASYPALLEVARAQHCRYWLLDARRRLNVEVAITPWLLNDFLPRLGQHLAGRVYLAYLVAPIQLTDAVPADKKIPPLVYFEGKASLMQRFTDEAEAIAWLRQQQAQEGR</sequence>
<dbReference type="AlphaFoldDB" id="A0A5R8WHK5"/>